<dbReference type="AlphaFoldDB" id="K0KEP8"/>
<dbReference type="Pfam" id="PF06687">
    <property type="entry name" value="SUR7"/>
    <property type="match status" value="1"/>
</dbReference>
<evidence type="ECO:0000256" key="2">
    <source>
        <dbReference type="SAM" id="Phobius"/>
    </source>
</evidence>
<sequence length="295" mass="32980">MINFNKISLLFPLVLTILTTIFSALTLFQNKNDSYLNIDLSNVKLDYVYSFSNSANNDTLTLWQNTTLAESYSFGLWGYCPNEDSDRFIMNNYCSPAKLNFYPNIKELLANHAIIQGGQYFTAKSTPALDGHYPKSINHQATNGILASFILSSIEFFAILIGLITISFILKFRGTYLRIIILSIITIISLAQWISITIGMAAFKKLSSSMLSLLKNSYDVLGIKGTELNSPVFRYGWVSLALGLVNLLYLVSYLTLEILELSKLNPTKEASKEEVDNENNEEHNSSLNSTKASLA</sequence>
<proteinExistence type="predicted"/>
<evidence type="ECO:0000313" key="3">
    <source>
        <dbReference type="EMBL" id="CCH41401.1"/>
    </source>
</evidence>
<reference evidence="3 4" key="1">
    <citation type="journal article" date="2012" name="Eukaryot. Cell">
        <title>Draft genome sequence of Wickerhamomyces ciferrii NRRL Y-1031 F-60-10.</title>
        <authorList>
            <person name="Schneider J."/>
            <person name="Andrea H."/>
            <person name="Blom J."/>
            <person name="Jaenicke S."/>
            <person name="Ruckert C."/>
            <person name="Schorsch C."/>
            <person name="Szczepanowski R."/>
            <person name="Farwick M."/>
            <person name="Goesmann A."/>
            <person name="Puhler A."/>
            <person name="Schaffer S."/>
            <person name="Tauch A."/>
            <person name="Kohler T."/>
            <person name="Brinkrolf K."/>
        </authorList>
    </citation>
    <scope>NUCLEOTIDE SEQUENCE [LARGE SCALE GENOMIC DNA]</scope>
    <source>
        <strain evidence="4">ATCC 14091 / BCRC 22168 / CBS 111 / JCM 3599 / NBRC 0793 / NRRL Y-1031 F-60-10</strain>
    </source>
</reference>
<protein>
    <submittedName>
        <fullName evidence="3">Membrane protein</fullName>
    </submittedName>
</protein>
<evidence type="ECO:0000313" key="4">
    <source>
        <dbReference type="Proteomes" id="UP000009328"/>
    </source>
</evidence>
<comment type="caution">
    <text evidence="3">The sequence shown here is derived from an EMBL/GenBank/DDBJ whole genome shotgun (WGS) entry which is preliminary data.</text>
</comment>
<feature type="compositionally biased region" description="Basic and acidic residues" evidence="1">
    <location>
        <begin position="270"/>
        <end position="284"/>
    </location>
</feature>
<keyword evidence="4" id="KW-1185">Reference proteome</keyword>
<dbReference type="GO" id="GO:0005886">
    <property type="term" value="C:plasma membrane"/>
    <property type="evidence" value="ECO:0007669"/>
    <property type="project" value="InterPro"/>
</dbReference>
<keyword evidence="2" id="KW-0812">Transmembrane</keyword>
<feature type="transmembrane region" description="Helical" evidence="2">
    <location>
        <begin position="145"/>
        <end position="170"/>
    </location>
</feature>
<name>K0KEP8_WICCF</name>
<feature type="region of interest" description="Disordered" evidence="1">
    <location>
        <begin position="270"/>
        <end position="295"/>
    </location>
</feature>
<feature type="transmembrane region" description="Helical" evidence="2">
    <location>
        <begin position="235"/>
        <end position="256"/>
    </location>
</feature>
<dbReference type="Proteomes" id="UP000009328">
    <property type="component" value="Unassembled WGS sequence"/>
</dbReference>
<dbReference type="InterPro" id="IPR009571">
    <property type="entry name" value="SUR7/Rim9-like_fungi"/>
</dbReference>
<organism evidence="3 4">
    <name type="scientific">Wickerhamomyces ciferrii (strain ATCC 14091 / BCRC 22168 / CBS 111 / JCM 3599 / NBRC 0793 / NRRL Y-1031 F-60-10)</name>
    <name type="common">Yeast</name>
    <name type="synonym">Pichia ciferrii</name>
    <dbReference type="NCBI Taxonomy" id="1206466"/>
    <lineage>
        <taxon>Eukaryota</taxon>
        <taxon>Fungi</taxon>
        <taxon>Dikarya</taxon>
        <taxon>Ascomycota</taxon>
        <taxon>Saccharomycotina</taxon>
        <taxon>Saccharomycetes</taxon>
        <taxon>Phaffomycetales</taxon>
        <taxon>Wickerhamomycetaceae</taxon>
        <taxon>Wickerhamomyces</taxon>
    </lineage>
</organism>
<dbReference type="InParanoid" id="K0KEP8"/>
<dbReference type="EMBL" id="CAIF01000020">
    <property type="protein sequence ID" value="CCH41401.1"/>
    <property type="molecule type" value="Genomic_DNA"/>
</dbReference>
<gene>
    <name evidence="3" type="ORF">BN7_942</name>
</gene>
<dbReference type="HOGENOM" id="CLU_921971_0_0_1"/>
<feature type="transmembrane region" description="Helical" evidence="2">
    <location>
        <begin position="179"/>
        <end position="203"/>
    </location>
</feature>
<evidence type="ECO:0000256" key="1">
    <source>
        <dbReference type="SAM" id="MobiDB-lite"/>
    </source>
</evidence>
<accession>K0KEP8</accession>
<keyword evidence="2" id="KW-0472">Membrane</keyword>
<keyword evidence="2" id="KW-1133">Transmembrane helix</keyword>